<evidence type="ECO:0000313" key="3">
    <source>
        <dbReference type="Proteomes" id="UP000837857"/>
    </source>
</evidence>
<organism evidence="2 3">
    <name type="scientific">Iphiclides podalirius</name>
    <name type="common">scarce swallowtail</name>
    <dbReference type="NCBI Taxonomy" id="110791"/>
    <lineage>
        <taxon>Eukaryota</taxon>
        <taxon>Metazoa</taxon>
        <taxon>Ecdysozoa</taxon>
        <taxon>Arthropoda</taxon>
        <taxon>Hexapoda</taxon>
        <taxon>Insecta</taxon>
        <taxon>Pterygota</taxon>
        <taxon>Neoptera</taxon>
        <taxon>Endopterygota</taxon>
        <taxon>Lepidoptera</taxon>
        <taxon>Glossata</taxon>
        <taxon>Ditrysia</taxon>
        <taxon>Papilionoidea</taxon>
        <taxon>Papilionidae</taxon>
        <taxon>Papilioninae</taxon>
        <taxon>Iphiclides</taxon>
    </lineage>
</organism>
<feature type="region of interest" description="Disordered" evidence="1">
    <location>
        <begin position="50"/>
        <end position="88"/>
    </location>
</feature>
<sequence>MVRVAQDCGGAVCSLAEAAAGSRFSEPCSGHGLPGHVSGQIEISPLPALPALEPNALRPPHLPLPHPLTPPPLPHIDTTNRRQYDSIC</sequence>
<evidence type="ECO:0000256" key="1">
    <source>
        <dbReference type="SAM" id="MobiDB-lite"/>
    </source>
</evidence>
<proteinExistence type="predicted"/>
<feature type="compositionally biased region" description="Low complexity" evidence="1">
    <location>
        <begin position="50"/>
        <end position="59"/>
    </location>
</feature>
<feature type="compositionally biased region" description="Basic and acidic residues" evidence="1">
    <location>
        <begin position="78"/>
        <end position="88"/>
    </location>
</feature>
<feature type="non-terminal residue" evidence="2">
    <location>
        <position position="88"/>
    </location>
</feature>
<feature type="compositionally biased region" description="Pro residues" evidence="1">
    <location>
        <begin position="60"/>
        <end position="74"/>
    </location>
</feature>
<keyword evidence="3" id="KW-1185">Reference proteome</keyword>
<dbReference type="EMBL" id="OW152816">
    <property type="protein sequence ID" value="CAH2066947.1"/>
    <property type="molecule type" value="Genomic_DNA"/>
</dbReference>
<protein>
    <submittedName>
        <fullName evidence="2">Uncharacterized protein</fullName>
    </submittedName>
</protein>
<reference evidence="2" key="1">
    <citation type="submission" date="2022-03" db="EMBL/GenBank/DDBJ databases">
        <authorList>
            <person name="Martin H S."/>
        </authorList>
    </citation>
    <scope>NUCLEOTIDE SEQUENCE</scope>
</reference>
<gene>
    <name evidence="2" type="ORF">IPOD504_LOCUS13656</name>
</gene>
<accession>A0ABN8ITM9</accession>
<name>A0ABN8ITM9_9NEOP</name>
<evidence type="ECO:0000313" key="2">
    <source>
        <dbReference type="EMBL" id="CAH2066947.1"/>
    </source>
</evidence>
<dbReference type="Proteomes" id="UP000837857">
    <property type="component" value="Chromosome 4"/>
</dbReference>